<comment type="similarity">
    <text evidence="1">Belongs to the glycosyl hydrolase 32 family.</text>
</comment>
<dbReference type="RefSeq" id="WP_189425766.1">
    <property type="nucleotide sequence ID" value="NZ_BMZE01000002.1"/>
</dbReference>
<reference evidence="5" key="1">
    <citation type="journal article" date="2014" name="Int. J. Syst. Evol. Microbiol.">
        <title>Complete genome sequence of Corynebacterium casei LMG S-19264T (=DSM 44701T), isolated from a smear-ripened cheese.</title>
        <authorList>
            <consortium name="US DOE Joint Genome Institute (JGI-PGF)"/>
            <person name="Walter F."/>
            <person name="Albersmeier A."/>
            <person name="Kalinowski J."/>
            <person name="Ruckert C."/>
        </authorList>
    </citation>
    <scope>NUCLEOTIDE SEQUENCE</scope>
    <source>
        <strain evidence="5">KCTC 32437</strain>
    </source>
</reference>
<dbReference type="InterPro" id="IPR013148">
    <property type="entry name" value="Glyco_hydro_32_N"/>
</dbReference>
<feature type="domain" description="Glycosyl hydrolase family 32 N-terminal" evidence="4">
    <location>
        <begin position="12"/>
        <end position="324"/>
    </location>
</feature>
<keyword evidence="6" id="KW-1185">Reference proteome</keyword>
<dbReference type="Pfam" id="PF00251">
    <property type="entry name" value="Glyco_hydro_32N"/>
    <property type="match status" value="1"/>
</dbReference>
<evidence type="ECO:0000256" key="2">
    <source>
        <dbReference type="ARBA" id="ARBA00022801"/>
    </source>
</evidence>
<dbReference type="InterPro" id="IPR001362">
    <property type="entry name" value="Glyco_hydro_32"/>
</dbReference>
<dbReference type="AlphaFoldDB" id="A0A918VUT0"/>
<dbReference type="GO" id="GO:0005987">
    <property type="term" value="P:sucrose catabolic process"/>
    <property type="evidence" value="ECO:0007669"/>
    <property type="project" value="TreeGrafter"/>
</dbReference>
<dbReference type="PANTHER" id="PTHR42800:SF1">
    <property type="entry name" value="EXOINULINASE INUD (AFU_ORTHOLOGUE AFUA_5G00480)"/>
    <property type="match status" value="1"/>
</dbReference>
<keyword evidence="3" id="KW-0326">Glycosidase</keyword>
<accession>A0A918VUT0</accession>
<evidence type="ECO:0000313" key="6">
    <source>
        <dbReference type="Proteomes" id="UP000646579"/>
    </source>
</evidence>
<dbReference type="Gene3D" id="2.115.10.20">
    <property type="entry name" value="Glycosyl hydrolase domain, family 43"/>
    <property type="match status" value="1"/>
</dbReference>
<sequence length="457" mass="50276">MTGITLNRPRLHFTPRTGWMNDPNGLVRIGETYHLFYQYFPDGLRHGPMHWGHATSSDLAEWQEGPIALSPDASGQCFSGSAVPVGTGDLAEEIDAPAGGALVFFTAHLDHDDGSALETQHLAIADQTLTEFTRWPGNPVVPNSGARDFRDPKVFWHAESGHWIMLIAEGQRIAIYRSPDALKWELASAFGETHGIHREHPWECPDLVPLRLAGTSRQVWMMIVGIGEGHPGGGSGTQLFFGDFDGTSFTNHYPAETIHMMDWGRDFYAVQSFAGISGADPLVIGWMSNWDYAKQLPGTEFLGAMSLPRRLRAIETQAGPKLVQRVDEVVASRFDKLGLVIGESARPASGTYRLDLRADLALGDRAELSLFGNPAPLFRVERIADGFTVTSLRHEELDQAGRGAFAHEYSTQIETDGPFICEVFVDNGFVEIGCLEGRHWFSTVHLPATPAGAVSWR</sequence>
<dbReference type="Proteomes" id="UP000646579">
    <property type="component" value="Unassembled WGS sequence"/>
</dbReference>
<dbReference type="EMBL" id="BMZE01000002">
    <property type="protein sequence ID" value="GHA26228.1"/>
    <property type="molecule type" value="Genomic_DNA"/>
</dbReference>
<dbReference type="SUPFAM" id="SSF75005">
    <property type="entry name" value="Arabinanase/levansucrase/invertase"/>
    <property type="match status" value="1"/>
</dbReference>
<evidence type="ECO:0000259" key="4">
    <source>
        <dbReference type="Pfam" id="PF00251"/>
    </source>
</evidence>
<dbReference type="InterPro" id="IPR023296">
    <property type="entry name" value="Glyco_hydro_beta-prop_sf"/>
</dbReference>
<dbReference type="GO" id="GO:0004575">
    <property type="term" value="F:sucrose alpha-glucosidase activity"/>
    <property type="evidence" value="ECO:0007669"/>
    <property type="project" value="TreeGrafter"/>
</dbReference>
<reference evidence="5" key="2">
    <citation type="submission" date="2020-09" db="EMBL/GenBank/DDBJ databases">
        <authorList>
            <person name="Sun Q."/>
            <person name="Kim S."/>
        </authorList>
    </citation>
    <scope>NUCLEOTIDE SEQUENCE</scope>
    <source>
        <strain evidence="5">KCTC 32437</strain>
    </source>
</reference>
<gene>
    <name evidence="5" type="ORF">GCM10007989_22490</name>
</gene>
<protein>
    <recommendedName>
        <fullName evidence="4">Glycosyl hydrolase family 32 N-terminal domain-containing protein</fullName>
    </recommendedName>
</protein>
<evidence type="ECO:0000256" key="1">
    <source>
        <dbReference type="ARBA" id="ARBA00009902"/>
    </source>
</evidence>
<comment type="caution">
    <text evidence="5">The sequence shown here is derived from an EMBL/GenBank/DDBJ whole genome shotgun (WGS) entry which is preliminary data.</text>
</comment>
<dbReference type="PROSITE" id="PS00609">
    <property type="entry name" value="GLYCOSYL_HYDROL_F32"/>
    <property type="match status" value="1"/>
</dbReference>
<evidence type="ECO:0000256" key="3">
    <source>
        <dbReference type="ARBA" id="ARBA00023295"/>
    </source>
</evidence>
<dbReference type="SMART" id="SM00640">
    <property type="entry name" value="Glyco_32"/>
    <property type="match status" value="1"/>
</dbReference>
<evidence type="ECO:0000313" key="5">
    <source>
        <dbReference type="EMBL" id="GHA26228.1"/>
    </source>
</evidence>
<dbReference type="CDD" id="cd18622">
    <property type="entry name" value="GH32_Inu-like"/>
    <property type="match status" value="1"/>
</dbReference>
<name>A0A918VUT0_9HYPH</name>
<dbReference type="GO" id="GO:0005737">
    <property type="term" value="C:cytoplasm"/>
    <property type="evidence" value="ECO:0007669"/>
    <property type="project" value="TreeGrafter"/>
</dbReference>
<dbReference type="InterPro" id="IPR018053">
    <property type="entry name" value="Glyco_hydro_32_AS"/>
</dbReference>
<proteinExistence type="inferred from homology"/>
<dbReference type="PANTHER" id="PTHR42800">
    <property type="entry name" value="EXOINULINASE INUD (AFU_ORTHOLOGUE AFUA_5G00480)"/>
    <property type="match status" value="1"/>
</dbReference>
<keyword evidence="2" id="KW-0378">Hydrolase</keyword>
<organism evidence="5 6">
    <name type="scientific">Devosia pacifica</name>
    <dbReference type="NCBI Taxonomy" id="1335967"/>
    <lineage>
        <taxon>Bacteria</taxon>
        <taxon>Pseudomonadati</taxon>
        <taxon>Pseudomonadota</taxon>
        <taxon>Alphaproteobacteria</taxon>
        <taxon>Hyphomicrobiales</taxon>
        <taxon>Devosiaceae</taxon>
        <taxon>Devosia</taxon>
    </lineage>
</organism>